<evidence type="ECO:0000256" key="3">
    <source>
        <dbReference type="ARBA" id="ARBA00038101"/>
    </source>
</evidence>
<keyword evidence="1" id="KW-0328">Glycosyltransferase</keyword>
<evidence type="ECO:0000313" key="6">
    <source>
        <dbReference type="EMBL" id="CAD7592667.1"/>
    </source>
</evidence>
<dbReference type="PANTHER" id="PTHR11102:SF147">
    <property type="entry name" value="SEL1L ADAPTOR SUBUNIT OF ERAD E3 UBIQUITIN LIGASE"/>
    <property type="match status" value="1"/>
</dbReference>
<dbReference type="CDD" id="cd11301">
    <property type="entry name" value="Fut1_Fut2_like"/>
    <property type="match status" value="1"/>
</dbReference>
<dbReference type="SUPFAM" id="SSF81901">
    <property type="entry name" value="HCP-like"/>
    <property type="match status" value="3"/>
</dbReference>
<dbReference type="GO" id="GO:0005789">
    <property type="term" value="C:endoplasmic reticulum membrane"/>
    <property type="evidence" value="ECO:0007669"/>
    <property type="project" value="TreeGrafter"/>
</dbReference>
<gene>
    <name evidence="6" type="ORF">TGEB3V08_LOCUS5001</name>
</gene>
<dbReference type="GO" id="GO:0008107">
    <property type="term" value="F:galactoside 2-alpha-L-fucosyltransferase activity"/>
    <property type="evidence" value="ECO:0007669"/>
    <property type="project" value="InterPro"/>
</dbReference>
<feature type="transmembrane region" description="Helical" evidence="5">
    <location>
        <begin position="1082"/>
        <end position="1100"/>
    </location>
</feature>
<dbReference type="AlphaFoldDB" id="A0A7R9JZ74"/>
<protein>
    <submittedName>
        <fullName evidence="6">Uncharacterized protein</fullName>
    </submittedName>
</protein>
<dbReference type="GO" id="GO:0036503">
    <property type="term" value="P:ERAD pathway"/>
    <property type="evidence" value="ECO:0007669"/>
    <property type="project" value="TreeGrafter"/>
</dbReference>
<keyword evidence="2" id="KW-0808">Transferase</keyword>
<dbReference type="Pfam" id="PF01531">
    <property type="entry name" value="Glyco_transf_11"/>
    <property type="match status" value="1"/>
</dbReference>
<dbReference type="Pfam" id="PF08238">
    <property type="entry name" value="Sel1"/>
    <property type="match status" value="11"/>
</dbReference>
<dbReference type="PANTHER" id="PTHR11102">
    <property type="entry name" value="SEL-1-LIKE PROTEIN"/>
    <property type="match status" value="1"/>
</dbReference>
<dbReference type="InterPro" id="IPR006597">
    <property type="entry name" value="Sel1-like"/>
</dbReference>
<comment type="similarity">
    <text evidence="3">Belongs to the sel-1 family.</text>
</comment>
<keyword evidence="5" id="KW-0812">Transmembrane</keyword>
<accession>A0A7R9JZ74</accession>
<evidence type="ECO:0000256" key="1">
    <source>
        <dbReference type="ARBA" id="ARBA00022676"/>
    </source>
</evidence>
<keyword evidence="5" id="KW-0472">Membrane</keyword>
<feature type="region of interest" description="Disordered" evidence="4">
    <location>
        <begin position="483"/>
        <end position="520"/>
    </location>
</feature>
<dbReference type="InterPro" id="IPR011990">
    <property type="entry name" value="TPR-like_helical_dom_sf"/>
</dbReference>
<reference evidence="6" key="1">
    <citation type="submission" date="2020-11" db="EMBL/GenBank/DDBJ databases">
        <authorList>
            <person name="Tran Van P."/>
        </authorList>
    </citation>
    <scope>NUCLEOTIDE SEQUENCE</scope>
</reference>
<feature type="compositionally biased region" description="Acidic residues" evidence="4">
    <location>
        <begin position="487"/>
        <end position="511"/>
    </location>
</feature>
<evidence type="ECO:0000256" key="4">
    <source>
        <dbReference type="SAM" id="MobiDB-lite"/>
    </source>
</evidence>
<keyword evidence="5" id="KW-1133">Transmembrane helix</keyword>
<feature type="region of interest" description="Disordered" evidence="4">
    <location>
        <begin position="384"/>
        <end position="412"/>
    </location>
</feature>
<organism evidence="6">
    <name type="scientific">Timema genevievae</name>
    <name type="common">Walking stick</name>
    <dbReference type="NCBI Taxonomy" id="629358"/>
    <lineage>
        <taxon>Eukaryota</taxon>
        <taxon>Metazoa</taxon>
        <taxon>Ecdysozoa</taxon>
        <taxon>Arthropoda</taxon>
        <taxon>Hexapoda</taxon>
        <taxon>Insecta</taxon>
        <taxon>Pterygota</taxon>
        <taxon>Neoptera</taxon>
        <taxon>Polyneoptera</taxon>
        <taxon>Phasmatodea</taxon>
        <taxon>Timematodea</taxon>
        <taxon>Timematoidea</taxon>
        <taxon>Timematidae</taxon>
        <taxon>Timema</taxon>
    </lineage>
</organism>
<dbReference type="GO" id="GO:0005975">
    <property type="term" value="P:carbohydrate metabolic process"/>
    <property type="evidence" value="ECO:0007669"/>
    <property type="project" value="InterPro"/>
</dbReference>
<evidence type="ECO:0000256" key="5">
    <source>
        <dbReference type="SAM" id="Phobius"/>
    </source>
</evidence>
<dbReference type="SMART" id="SM00671">
    <property type="entry name" value="SEL1"/>
    <property type="match status" value="12"/>
</dbReference>
<sequence>MKVLGDYEQSLCSSNLKPVKVPQFWRHHCPKDGIVTVAQGGRLGNQMWEYASTWAVARRTGLEPYVPRCIRKVLDEVFEDLSIPPLGYVAHCPTNWDSIIRTPELWAYTNQSIILPRFVVLPELVLSWVDDIRHEFKFKKKLAETSRKVLESASHLTNGSTIYVGIHVRRTDYRDYLWRTRRIFLADARYFLGAMEYFRAKYGENVAFLVVSDDPLWCQRNLVMARNDVFIVSKGGVSSPGQDLAIMAACNHSIIDYGTFGLANTPVVLSQTTEDGEIEVRISLRRRVVLFLGKGEATFECSQYLSSRHSPSPAHPYVFVYTYTSVLRMGKVKFRGSEPVFAWRESGEPFRKKTQTSSPDQDSNLKLPTLSSLALHKTSALANYATEEDKPGYTEDDDDESKSGPVKTTTEEEAVKEVVREDSDVFRGSAIKIIAAPDLSKTDKSKWKGDGGEEGDMDDITSQLLKEQSRWLRKMIAQVEGAQDLLLSEEEETRSEEEEEEEQEEISPDVPEETKELTPEEKEAIEMFEKALTMLNASRPNKVEAYELLKKAAQMGHNQARVKVAWASLLGSTLKQDIPAAKLAFEEMAELGVPDAHMGLGFLYASGIGVNASQARALVHYLFGAIGGSSWAQMALGYRHWSGVSLQTSCEKALDFYRKVADKVASEVSLSGGQAVQRVRLLDETDNPGYNSGILDNDLVEYYQLLAEKGDIQAQVGLGQLHYQGGRGVMQDHQRALHYFLQAADAGNPVAMAFLGKIYLEGSDIVKQDNDTAYKYFKKAADLGNPVGQSGLGLMYLYGKGVEKDYAKALKYFSQAADQGWVDGQLQLGNMYFSGMGVRRDYKMANKFFNLASQSGHVLAFYNLAQMHATGTGMMRSCPTAVELFKNVAERGKWGERLMESHIHYREGRLDEAYVTYALLAELGYEVAQSNAAFLLDKGDVSLFPEPDTYVRALMYWGRAAAQGYSAAQVKLGDYHYYGLGTPVDYEMAATHYRLASEQQHNAQAMFNLGYMHEQGLGMTQDIHLAKRCYDMAAETSADAKVPVALALMKLTLFFSMKYLQESHWSELLLLFNLDKSLGPNWDLYLITMLVGLLGMVVYFRRPQLP</sequence>
<proteinExistence type="inferred from homology"/>
<evidence type="ECO:0000256" key="2">
    <source>
        <dbReference type="ARBA" id="ARBA00022679"/>
    </source>
</evidence>
<dbReference type="Gene3D" id="1.25.40.10">
    <property type="entry name" value="Tetratricopeptide repeat domain"/>
    <property type="match status" value="2"/>
</dbReference>
<name>A0A7R9JZ74_TIMGE</name>
<dbReference type="InterPro" id="IPR050767">
    <property type="entry name" value="Sel1_AlgK"/>
</dbReference>
<dbReference type="EMBL" id="OE840791">
    <property type="protein sequence ID" value="CAD7592667.1"/>
    <property type="molecule type" value="Genomic_DNA"/>
</dbReference>
<dbReference type="InterPro" id="IPR002516">
    <property type="entry name" value="Glyco_trans_11"/>
</dbReference>